<evidence type="ECO:0000256" key="4">
    <source>
        <dbReference type="ARBA" id="ARBA00022989"/>
    </source>
</evidence>
<evidence type="ECO:0000259" key="7">
    <source>
        <dbReference type="PROSITE" id="PS50850"/>
    </source>
</evidence>
<feature type="transmembrane region" description="Helical" evidence="6">
    <location>
        <begin position="144"/>
        <end position="166"/>
    </location>
</feature>
<keyword evidence="2" id="KW-0813">Transport</keyword>
<name>A0AAU7F520_9NEIS</name>
<dbReference type="SUPFAM" id="SSF103473">
    <property type="entry name" value="MFS general substrate transporter"/>
    <property type="match status" value="1"/>
</dbReference>
<dbReference type="GO" id="GO:0016020">
    <property type="term" value="C:membrane"/>
    <property type="evidence" value="ECO:0007669"/>
    <property type="project" value="UniProtKB-SubCell"/>
</dbReference>
<dbReference type="KEGG" id="cmav:ABHF33_09120"/>
<evidence type="ECO:0000256" key="2">
    <source>
        <dbReference type="ARBA" id="ARBA00022448"/>
    </source>
</evidence>
<feature type="transmembrane region" description="Helical" evidence="6">
    <location>
        <begin position="84"/>
        <end position="102"/>
    </location>
</feature>
<dbReference type="InterPro" id="IPR011701">
    <property type="entry name" value="MFS"/>
</dbReference>
<reference evidence="8" key="1">
    <citation type="submission" date="2024-05" db="EMBL/GenBank/DDBJ databases">
        <authorList>
            <person name="Yang L."/>
            <person name="Pan L."/>
        </authorList>
    </citation>
    <scope>NUCLEOTIDE SEQUENCE</scope>
    <source>
        <strain evidence="8">FCG-7</strain>
    </source>
</reference>
<feature type="transmembrane region" description="Helical" evidence="6">
    <location>
        <begin position="355"/>
        <end position="376"/>
    </location>
</feature>
<dbReference type="AlphaFoldDB" id="A0AAU7F520"/>
<evidence type="ECO:0000256" key="1">
    <source>
        <dbReference type="ARBA" id="ARBA00004141"/>
    </source>
</evidence>
<evidence type="ECO:0000313" key="8">
    <source>
        <dbReference type="EMBL" id="XBL99240.1"/>
    </source>
</evidence>
<feature type="transmembrane region" description="Helical" evidence="6">
    <location>
        <begin position="266"/>
        <end position="284"/>
    </location>
</feature>
<keyword evidence="3 6" id="KW-0812">Transmembrane</keyword>
<feature type="transmembrane region" description="Helical" evidence="6">
    <location>
        <begin position="108"/>
        <end position="132"/>
    </location>
</feature>
<feature type="transmembrane region" description="Helical" evidence="6">
    <location>
        <begin position="382"/>
        <end position="403"/>
    </location>
</feature>
<dbReference type="RefSeq" id="WP_348943674.1">
    <property type="nucleotide sequence ID" value="NZ_CP157355.1"/>
</dbReference>
<accession>A0AAU7F520</accession>
<evidence type="ECO:0000256" key="5">
    <source>
        <dbReference type="ARBA" id="ARBA00023136"/>
    </source>
</evidence>
<feature type="transmembrane region" description="Helical" evidence="6">
    <location>
        <begin position="15"/>
        <end position="40"/>
    </location>
</feature>
<gene>
    <name evidence="8" type="ORF">ABHF33_09120</name>
</gene>
<proteinExistence type="predicted"/>
<protein>
    <submittedName>
        <fullName evidence="8">MFS transporter</fullName>
    </submittedName>
</protein>
<keyword evidence="4 6" id="KW-1133">Transmembrane helix</keyword>
<dbReference type="FunFam" id="1.20.1250.20:FF:000072">
    <property type="entry name" value="Muropeptide transporter AmpG"/>
    <property type="match status" value="1"/>
</dbReference>
<feature type="transmembrane region" description="Helical" evidence="6">
    <location>
        <begin position="225"/>
        <end position="246"/>
    </location>
</feature>
<keyword evidence="5 6" id="KW-0472">Membrane</keyword>
<dbReference type="InterPro" id="IPR020846">
    <property type="entry name" value="MFS_dom"/>
</dbReference>
<dbReference type="Gene3D" id="1.20.1250.20">
    <property type="entry name" value="MFS general substrate transporter like domains"/>
    <property type="match status" value="2"/>
</dbReference>
<sequence length="421" mass="45220">MNINHYLAVFNNRRIAAAMFLGFASGLPLALTGSTLQAWLSDAGLDIKTIAWFTLVGQPYTWKFLWSPLIDRFPMPFLGRRRGWMLLAQLALAGAIATMGGLNPQTHLATFAVLAILVAFFSATQDVVIDAYRTETLHQTERGAGAAVGVFGYRMAMLTSGALALILADGILSWQHTYWVMAALMAGMAVVTLLSPEPEVQHQPPRSLREAIVEPLHEFFSRDGAIMLLVLVVAYKLGDAFAGSLSTKFLLDMGYAKTQIGSANKVFGMIATIVGGFSGAVLMLRWGLFRALLVFGTLQALTNLGYWLIALYGAPSLPLLYFAIGGENLAGGMGTTAAVALLMSLCNPRFTATQFALLSALAAFGRVYVGPASGYLVVALGWAHFFVFSAIVAIPGLLLALYLRKTITALDAPRELPGDDD</sequence>
<dbReference type="PANTHER" id="PTHR12778:SF10">
    <property type="entry name" value="MAJOR FACILITATOR SUPERFAMILY DOMAIN-CONTAINING PROTEIN 3"/>
    <property type="match status" value="1"/>
</dbReference>
<dbReference type="GO" id="GO:0022857">
    <property type="term" value="F:transmembrane transporter activity"/>
    <property type="evidence" value="ECO:0007669"/>
    <property type="project" value="InterPro"/>
</dbReference>
<evidence type="ECO:0000256" key="6">
    <source>
        <dbReference type="SAM" id="Phobius"/>
    </source>
</evidence>
<comment type="subcellular location">
    <subcellularLocation>
        <location evidence="1">Membrane</location>
        <topology evidence="1">Multi-pass membrane protein</topology>
    </subcellularLocation>
</comment>
<organism evidence="8">
    <name type="scientific">Chitinibacter mangrovi</name>
    <dbReference type="NCBI Taxonomy" id="3153927"/>
    <lineage>
        <taxon>Bacteria</taxon>
        <taxon>Pseudomonadati</taxon>
        <taxon>Pseudomonadota</taxon>
        <taxon>Betaproteobacteria</taxon>
        <taxon>Neisseriales</taxon>
        <taxon>Chitinibacteraceae</taxon>
        <taxon>Chitinibacter</taxon>
    </lineage>
</organism>
<evidence type="ECO:0000256" key="3">
    <source>
        <dbReference type="ARBA" id="ARBA00022692"/>
    </source>
</evidence>
<dbReference type="PROSITE" id="PS50850">
    <property type="entry name" value="MFS"/>
    <property type="match status" value="1"/>
</dbReference>
<dbReference type="Pfam" id="PF07690">
    <property type="entry name" value="MFS_1"/>
    <property type="match status" value="1"/>
</dbReference>
<dbReference type="CDD" id="cd17486">
    <property type="entry name" value="MFS_AmpG_like"/>
    <property type="match status" value="1"/>
</dbReference>
<dbReference type="NCBIfam" id="TIGR00901">
    <property type="entry name" value="2A0125"/>
    <property type="match status" value="1"/>
</dbReference>
<dbReference type="EMBL" id="CP157355">
    <property type="protein sequence ID" value="XBL99240.1"/>
    <property type="molecule type" value="Genomic_DNA"/>
</dbReference>
<dbReference type="InterPro" id="IPR004752">
    <property type="entry name" value="AmpG_permease/AT-1"/>
</dbReference>
<dbReference type="InterPro" id="IPR036259">
    <property type="entry name" value="MFS_trans_sf"/>
</dbReference>
<feature type="domain" description="Major facilitator superfamily (MFS) profile" evidence="7">
    <location>
        <begin position="14"/>
        <end position="407"/>
    </location>
</feature>
<dbReference type="PANTHER" id="PTHR12778">
    <property type="entry name" value="SOLUTE CARRIER FAMILY 33 ACETYL-COA TRANSPORTER -RELATED"/>
    <property type="match status" value="1"/>
</dbReference>